<evidence type="ECO:0000313" key="3">
    <source>
        <dbReference type="Proteomes" id="UP001291687"/>
    </source>
</evidence>
<dbReference type="EMBL" id="JARJFB010000183">
    <property type="protein sequence ID" value="MEA0971587.1"/>
    <property type="molecule type" value="Genomic_DNA"/>
</dbReference>
<sequence>MSITPIELWLLFGIILIILEFSQLPGIGFLFLGLGAISTAIIISYWPQGTLLYQFAYFAITALLWFLLLYYPLKLFIYKNSTNLSRESFDIIGSRVIVRHKDIKPGEYGQVLWSGTVMNAKLTDNAIDIATIGETIYVLEVKGNVLICSKKES</sequence>
<keyword evidence="3" id="KW-1185">Reference proteome</keyword>
<evidence type="ECO:0000256" key="1">
    <source>
        <dbReference type="SAM" id="Phobius"/>
    </source>
</evidence>
<accession>A0ABU5NEJ4</accession>
<name>A0ABU5NEJ4_9RICK</name>
<gene>
    <name evidence="2" type="ORF">Megvenef_01569</name>
</gene>
<keyword evidence="1" id="KW-0472">Membrane</keyword>
<comment type="caution">
    <text evidence="2">The sequence shown here is derived from an EMBL/GenBank/DDBJ whole genome shotgun (WGS) entry which is preliminary data.</text>
</comment>
<keyword evidence="1" id="KW-1133">Transmembrane helix</keyword>
<reference evidence="2 3" key="1">
    <citation type="submission" date="2023-03" db="EMBL/GenBank/DDBJ databases">
        <title>Host association and intracellularity evolved multiple times independently in the Rickettsiales.</title>
        <authorList>
            <person name="Castelli M."/>
            <person name="Nardi T."/>
            <person name="Gammuto L."/>
            <person name="Bellinzona G."/>
            <person name="Sabaneyeva E."/>
            <person name="Potekhin A."/>
            <person name="Serra V."/>
            <person name="Petroni G."/>
            <person name="Sassera D."/>
        </authorList>
    </citation>
    <scope>NUCLEOTIDE SEQUENCE [LARGE SCALE GENOMIC DNA]</scope>
    <source>
        <strain evidence="2 3">Sr 2-6</strain>
    </source>
</reference>
<keyword evidence="1" id="KW-0812">Transmembrane</keyword>
<feature type="transmembrane region" description="Helical" evidence="1">
    <location>
        <begin position="6"/>
        <end position="22"/>
    </location>
</feature>
<dbReference type="RefSeq" id="WP_322777497.1">
    <property type="nucleotide sequence ID" value="NZ_JARJFB010000183.1"/>
</dbReference>
<organism evidence="2 3">
    <name type="scientific">Candidatus Megaera venefica</name>
    <dbReference type="NCBI Taxonomy" id="2055910"/>
    <lineage>
        <taxon>Bacteria</taxon>
        <taxon>Pseudomonadati</taxon>
        <taxon>Pseudomonadota</taxon>
        <taxon>Alphaproteobacteria</taxon>
        <taxon>Rickettsiales</taxon>
        <taxon>Rickettsiaceae</taxon>
        <taxon>Candidatus Megaera</taxon>
    </lineage>
</organism>
<feature type="transmembrane region" description="Helical" evidence="1">
    <location>
        <begin position="29"/>
        <end position="46"/>
    </location>
</feature>
<protein>
    <submittedName>
        <fullName evidence="2">NfeD family protein</fullName>
    </submittedName>
</protein>
<proteinExistence type="predicted"/>
<feature type="transmembrane region" description="Helical" evidence="1">
    <location>
        <begin position="52"/>
        <end position="71"/>
    </location>
</feature>
<dbReference type="Proteomes" id="UP001291687">
    <property type="component" value="Unassembled WGS sequence"/>
</dbReference>
<evidence type="ECO:0000313" key="2">
    <source>
        <dbReference type="EMBL" id="MEA0971587.1"/>
    </source>
</evidence>